<name>A0A6J6CIT2_9ZZZZ</name>
<dbReference type="Gene3D" id="1.20.910.10">
    <property type="entry name" value="Heme oxygenase-like"/>
    <property type="match status" value="1"/>
</dbReference>
<evidence type="ECO:0000256" key="2">
    <source>
        <dbReference type="ARBA" id="ARBA00012360"/>
    </source>
</evidence>
<dbReference type="InterPro" id="IPR016084">
    <property type="entry name" value="Haem_Oase-like_multi-hlx"/>
</dbReference>
<dbReference type="GO" id="GO:0004392">
    <property type="term" value="F:heme oxygenase (decyclizing) activity"/>
    <property type="evidence" value="ECO:0007669"/>
    <property type="project" value="UniProtKB-EC"/>
</dbReference>
<keyword evidence="4" id="KW-0479">Metal-binding</keyword>
<proteinExistence type="inferred from homology"/>
<evidence type="ECO:0000256" key="1">
    <source>
        <dbReference type="ARBA" id="ARBA00006134"/>
    </source>
</evidence>
<evidence type="ECO:0000256" key="6">
    <source>
        <dbReference type="ARBA" id="ARBA00023004"/>
    </source>
</evidence>
<dbReference type="InterPro" id="IPR018207">
    <property type="entry name" value="Haem_oxygenase_CS"/>
</dbReference>
<dbReference type="AlphaFoldDB" id="A0A6J6CIT2"/>
<evidence type="ECO:0000256" key="4">
    <source>
        <dbReference type="ARBA" id="ARBA00022723"/>
    </source>
</evidence>
<dbReference type="CDD" id="cd19165">
    <property type="entry name" value="HemeO"/>
    <property type="match status" value="1"/>
</dbReference>
<comment type="catalytic activity">
    <reaction evidence="7">
        <text>heme b + 3 reduced [NADPH--hemoprotein reductase] + 3 O2 = biliverdin IXalpha + CO + Fe(2+) + 3 oxidized [NADPH--hemoprotein reductase] + 3 H2O + H(+)</text>
        <dbReference type="Rhea" id="RHEA:21764"/>
        <dbReference type="Rhea" id="RHEA-COMP:11964"/>
        <dbReference type="Rhea" id="RHEA-COMP:11965"/>
        <dbReference type="ChEBI" id="CHEBI:15377"/>
        <dbReference type="ChEBI" id="CHEBI:15378"/>
        <dbReference type="ChEBI" id="CHEBI:15379"/>
        <dbReference type="ChEBI" id="CHEBI:17245"/>
        <dbReference type="ChEBI" id="CHEBI:29033"/>
        <dbReference type="ChEBI" id="CHEBI:57618"/>
        <dbReference type="ChEBI" id="CHEBI:57991"/>
        <dbReference type="ChEBI" id="CHEBI:58210"/>
        <dbReference type="ChEBI" id="CHEBI:60344"/>
        <dbReference type="EC" id="1.14.14.18"/>
    </reaction>
</comment>
<dbReference type="GO" id="GO:0042167">
    <property type="term" value="P:heme catabolic process"/>
    <property type="evidence" value="ECO:0007669"/>
    <property type="project" value="TreeGrafter"/>
</dbReference>
<dbReference type="GO" id="GO:0006788">
    <property type="term" value="P:heme oxidation"/>
    <property type="evidence" value="ECO:0007669"/>
    <property type="project" value="InterPro"/>
</dbReference>
<dbReference type="PRINTS" id="PR00088">
    <property type="entry name" value="HAEMOXYGNASE"/>
</dbReference>
<evidence type="ECO:0000256" key="3">
    <source>
        <dbReference type="ARBA" id="ARBA00022617"/>
    </source>
</evidence>
<keyword evidence="5" id="KW-0560">Oxidoreductase</keyword>
<evidence type="ECO:0000256" key="5">
    <source>
        <dbReference type="ARBA" id="ARBA00023002"/>
    </source>
</evidence>
<reference evidence="8" key="1">
    <citation type="submission" date="2020-05" db="EMBL/GenBank/DDBJ databases">
        <authorList>
            <person name="Chiriac C."/>
            <person name="Salcher M."/>
            <person name="Ghai R."/>
            <person name="Kavagutti S V."/>
        </authorList>
    </citation>
    <scope>NUCLEOTIDE SEQUENCE</scope>
</reference>
<gene>
    <name evidence="8" type="ORF">UFOPK1591_00056</name>
</gene>
<accession>A0A6J6CIT2</accession>
<organism evidence="8">
    <name type="scientific">freshwater metagenome</name>
    <dbReference type="NCBI Taxonomy" id="449393"/>
    <lineage>
        <taxon>unclassified sequences</taxon>
        <taxon>metagenomes</taxon>
        <taxon>ecological metagenomes</taxon>
    </lineage>
</organism>
<dbReference type="PANTHER" id="PTHR10720:SF0">
    <property type="entry name" value="HEME OXYGENASE"/>
    <property type="match status" value="1"/>
</dbReference>
<keyword evidence="3" id="KW-0349">Heme</keyword>
<comment type="similarity">
    <text evidence="1">Belongs to the heme oxygenase family.</text>
</comment>
<dbReference type="InterPro" id="IPR002051">
    <property type="entry name" value="Haem_Oase"/>
</dbReference>
<dbReference type="SUPFAM" id="SSF48613">
    <property type="entry name" value="Heme oxygenase-like"/>
    <property type="match status" value="1"/>
</dbReference>
<dbReference type="GO" id="GO:0020037">
    <property type="term" value="F:heme binding"/>
    <property type="evidence" value="ECO:0007669"/>
    <property type="project" value="TreeGrafter"/>
</dbReference>
<evidence type="ECO:0000313" key="8">
    <source>
        <dbReference type="EMBL" id="CAB4551410.1"/>
    </source>
</evidence>
<dbReference type="PROSITE" id="PS00593">
    <property type="entry name" value="HEME_OXYGENASE"/>
    <property type="match status" value="1"/>
</dbReference>
<dbReference type="Pfam" id="PF01126">
    <property type="entry name" value="Heme_oxygenase"/>
    <property type="match status" value="1"/>
</dbReference>
<dbReference type="PIRSF" id="PIRSF000343">
    <property type="entry name" value="Haem_Oase"/>
    <property type="match status" value="1"/>
</dbReference>
<dbReference type="EMBL" id="CAEZTD010000002">
    <property type="protein sequence ID" value="CAB4551410.1"/>
    <property type="molecule type" value="Genomic_DNA"/>
</dbReference>
<dbReference type="EC" id="1.14.14.18" evidence="2"/>
<dbReference type="GO" id="GO:0006979">
    <property type="term" value="P:response to oxidative stress"/>
    <property type="evidence" value="ECO:0007669"/>
    <property type="project" value="TreeGrafter"/>
</dbReference>
<sequence length="217" mass="24632">MTTHVPLSQLIRDASRQQHSDAENSTFIARLMKGELNLAAYTRYFANLSWLYSALENQSVTGTPFPSSENLWDDRLERSDSIRSDLEHLGLTDPDSISPTPAMREYVDHINSLSGRADFRLVAHHYTRYLGDLSGGQAIAALVARHYGATEDQLSFYRFDQIPDLVRFKESYRSILDGLQLTPGERKALVDEVKLAFTFNQRVFEDLRGTEDRASKA</sequence>
<dbReference type="PANTHER" id="PTHR10720">
    <property type="entry name" value="HEME OXYGENASE"/>
    <property type="match status" value="1"/>
</dbReference>
<evidence type="ECO:0000256" key="7">
    <source>
        <dbReference type="ARBA" id="ARBA00048328"/>
    </source>
</evidence>
<dbReference type="GO" id="GO:0046872">
    <property type="term" value="F:metal ion binding"/>
    <property type="evidence" value="ECO:0007669"/>
    <property type="project" value="UniProtKB-KW"/>
</dbReference>
<dbReference type="InterPro" id="IPR016053">
    <property type="entry name" value="Haem_Oase-like"/>
</dbReference>
<protein>
    <recommendedName>
        <fullName evidence="2">heme oxygenase (biliverdin-producing)</fullName>
        <ecNumber evidence="2">1.14.14.18</ecNumber>
    </recommendedName>
</protein>
<keyword evidence="6" id="KW-0408">Iron</keyword>